<feature type="region of interest" description="Disordered" evidence="2">
    <location>
        <begin position="86"/>
        <end position="106"/>
    </location>
</feature>
<dbReference type="SMR" id="A0A1J6JG40"/>
<dbReference type="PANTHER" id="PTHR23082">
    <property type="entry name" value="TRANSCRIPTION INITIATION FACTOR IIIC TFIIIC , POLYPEPTIDE 3-RELATED"/>
    <property type="match status" value="1"/>
</dbReference>
<dbReference type="Pfam" id="PF13181">
    <property type="entry name" value="TPR_8"/>
    <property type="match status" value="2"/>
</dbReference>
<dbReference type="GO" id="GO:0006383">
    <property type="term" value="P:transcription by RNA polymerase III"/>
    <property type="evidence" value="ECO:0007669"/>
    <property type="project" value="InterPro"/>
</dbReference>
<dbReference type="KEGG" id="nau:109207345"/>
<proteinExistence type="predicted"/>
<dbReference type="OMA" id="FEDLHEH"/>
<evidence type="ECO:0000313" key="4">
    <source>
        <dbReference type="Proteomes" id="UP000187609"/>
    </source>
</evidence>
<dbReference type="EMBL" id="MJEQ01037184">
    <property type="protein sequence ID" value="OIT05977.1"/>
    <property type="molecule type" value="Genomic_DNA"/>
</dbReference>
<dbReference type="STRING" id="49451.A0A1J6JG40"/>
<evidence type="ECO:0008006" key="5">
    <source>
        <dbReference type="Google" id="ProtNLM"/>
    </source>
</evidence>
<dbReference type="PROSITE" id="PS50005">
    <property type="entry name" value="TPR"/>
    <property type="match status" value="1"/>
</dbReference>
<dbReference type="GO" id="GO:0000127">
    <property type="term" value="C:transcription factor TFIIIC complex"/>
    <property type="evidence" value="ECO:0007669"/>
    <property type="project" value="TreeGrafter"/>
</dbReference>
<dbReference type="InterPro" id="IPR011990">
    <property type="entry name" value="TPR-like_helical_dom_sf"/>
</dbReference>
<keyword evidence="4" id="KW-1185">Reference proteome</keyword>
<accession>A0A1J6JG40</accession>
<evidence type="ECO:0000256" key="1">
    <source>
        <dbReference type="PROSITE-ProRule" id="PRU00339"/>
    </source>
</evidence>
<dbReference type="Gramene" id="OIT05977">
    <property type="protein sequence ID" value="OIT05977"/>
    <property type="gene ID" value="A4A49_36387"/>
</dbReference>
<dbReference type="Gene3D" id="1.25.40.10">
    <property type="entry name" value="Tetratricopeptide repeat domain"/>
    <property type="match status" value="3"/>
</dbReference>
<comment type="caution">
    <text evidence="3">The sequence shown here is derived from an EMBL/GenBank/DDBJ whole genome shotgun (WGS) entry which is preliminary data.</text>
</comment>
<dbReference type="InterPro" id="IPR039340">
    <property type="entry name" value="Tfc4/TFIIIC-102/Sfc4"/>
</dbReference>
<dbReference type="OrthoDB" id="9991317at2759"/>
<dbReference type="SMART" id="SM00028">
    <property type="entry name" value="TPR"/>
    <property type="match status" value="7"/>
</dbReference>
<dbReference type="PANTHER" id="PTHR23082:SF0">
    <property type="entry name" value="GENERAL TRANSCRIPTION FACTOR 3C POLYPEPTIDE 3"/>
    <property type="match status" value="1"/>
</dbReference>
<feature type="repeat" description="TPR" evidence="1">
    <location>
        <begin position="215"/>
        <end position="248"/>
    </location>
</feature>
<dbReference type="InterPro" id="IPR019734">
    <property type="entry name" value="TPR_rpt"/>
</dbReference>
<gene>
    <name evidence="3" type="ORF">A4A49_36387</name>
</gene>
<dbReference type="Proteomes" id="UP000187609">
    <property type="component" value="Unassembled WGS sequence"/>
</dbReference>
<keyword evidence="1" id="KW-0802">TPR repeat</keyword>
<evidence type="ECO:0000313" key="3">
    <source>
        <dbReference type="EMBL" id="OIT05977.1"/>
    </source>
</evidence>
<protein>
    <recommendedName>
        <fullName evidence="5">General transcription factor 3c polypeptide 3</fullName>
    </recommendedName>
</protein>
<feature type="region of interest" description="Disordered" evidence="2">
    <location>
        <begin position="1"/>
        <end position="36"/>
    </location>
</feature>
<sequence length="883" mass="100629">MGSVESDGSEGAAAIDDCEDKYDSQDSAEEEEFEGVSVNLLPADNYELLAERKRKALADCQHKQTKKKREEEDIVGASFDEIMEAMNSGSKRKRKKDKRAGRPKGSRNKVNLEARKLLGEATLCYAAGKYTEALKLLHEVILLEPTPDAYHTLAVVYDAIGEKRKSMYFYELAALVMPRDTSLWKLLLSWSLEQGNAADVNKYLPKAIAAEPEDISLRLLSASHYSELKEYEKAAKAYEKVFQINPDNIEACISAAKLYKQIGKTEHSLVMLEDYLKYRKTDADPIIIDMLASICIENGEYAKALQHIEGCFMGREWPLNLIAKAGICHIYLGNLSKAEILLKAFGLENANDNVDSVVEIADTLKILEHYEYALHYYLMLEGNQGVGDGILNLKIAQCYLSLEKKEEAIGFFYRAVHSLEDNVDVRINLASLLLEEKKENEAISLLSPPVIDFGADSCSEKSKFWWYDEKVRLKLAKIYQTKNMLQEFVDVFFPLASQLITSETTEEQVSKKKKLSTSELIERARVLENNQIDNLFQKFKPAVTAAEREKAARAKRLLQQRTNLKEELKLKALAAGVDWQSEESDDECWPKKKKKLPTPWLLRDEENHQLVIDLAKALASLGKHEEALDVCKWIMQFSSNAISSDNIEELTLLGAQMAYNVIDPRRGYDFLRDILQRHPHKISVWNYYFKALSKMEIYRHKHSRFLRRIREKEKECVPPIIISGHQFSMGSLYQAAAEEYLHAYKLLPDSPFVNLCVGTSLINLAFDVRLKNKHQCVVQGMAFLFKYLKLCGESQEALFNIARACHHVGLVSLAASYYEKVLSIREKDYPIPQLPFESQHLRENGNSGYCSLHREAAYNLHLIYKTSGALDLARQVLRDYCTL</sequence>
<organism evidence="3 4">
    <name type="scientific">Nicotiana attenuata</name>
    <name type="common">Coyote tobacco</name>
    <dbReference type="NCBI Taxonomy" id="49451"/>
    <lineage>
        <taxon>Eukaryota</taxon>
        <taxon>Viridiplantae</taxon>
        <taxon>Streptophyta</taxon>
        <taxon>Embryophyta</taxon>
        <taxon>Tracheophyta</taxon>
        <taxon>Spermatophyta</taxon>
        <taxon>Magnoliopsida</taxon>
        <taxon>eudicotyledons</taxon>
        <taxon>Gunneridae</taxon>
        <taxon>Pentapetalae</taxon>
        <taxon>asterids</taxon>
        <taxon>lamiids</taxon>
        <taxon>Solanales</taxon>
        <taxon>Solanaceae</taxon>
        <taxon>Nicotianoideae</taxon>
        <taxon>Nicotianeae</taxon>
        <taxon>Nicotiana</taxon>
    </lineage>
</organism>
<evidence type="ECO:0000256" key="2">
    <source>
        <dbReference type="SAM" id="MobiDB-lite"/>
    </source>
</evidence>
<feature type="compositionally biased region" description="Acidic residues" evidence="2">
    <location>
        <begin position="16"/>
        <end position="34"/>
    </location>
</feature>
<name>A0A1J6JG40_NICAT</name>
<reference evidence="3" key="1">
    <citation type="submission" date="2016-11" db="EMBL/GenBank/DDBJ databases">
        <title>The genome of Nicotiana attenuata.</title>
        <authorList>
            <person name="Xu S."/>
            <person name="Brockmoeller T."/>
            <person name="Gaquerel E."/>
            <person name="Navarro A."/>
            <person name="Kuhl H."/>
            <person name="Gase K."/>
            <person name="Ling Z."/>
            <person name="Zhou W."/>
            <person name="Kreitzer C."/>
            <person name="Stanke M."/>
            <person name="Tang H."/>
            <person name="Lyons E."/>
            <person name="Pandey P."/>
            <person name="Pandey S.P."/>
            <person name="Timmermann B."/>
            <person name="Baldwin I.T."/>
        </authorList>
    </citation>
    <scope>NUCLEOTIDE SEQUENCE [LARGE SCALE GENOMIC DNA]</scope>
    <source>
        <strain evidence="3">UT</strain>
    </source>
</reference>
<dbReference type="AlphaFoldDB" id="A0A1J6JG40"/>
<dbReference type="SUPFAM" id="SSF48452">
    <property type="entry name" value="TPR-like"/>
    <property type="match status" value="2"/>
</dbReference>
<feature type="compositionally biased region" description="Basic residues" evidence="2">
    <location>
        <begin position="90"/>
        <end position="106"/>
    </location>
</feature>